<keyword evidence="2" id="KW-1185">Reference proteome</keyword>
<organism evidence="1 2">
    <name type="scientific">Aspergillus parasiticus</name>
    <dbReference type="NCBI Taxonomy" id="5067"/>
    <lineage>
        <taxon>Eukaryota</taxon>
        <taxon>Fungi</taxon>
        <taxon>Dikarya</taxon>
        <taxon>Ascomycota</taxon>
        <taxon>Pezizomycotina</taxon>
        <taxon>Eurotiomycetes</taxon>
        <taxon>Eurotiomycetidae</taxon>
        <taxon>Eurotiales</taxon>
        <taxon>Aspergillaceae</taxon>
        <taxon>Aspergillus</taxon>
        <taxon>Aspergillus subgen. Circumdati</taxon>
    </lineage>
</organism>
<dbReference type="Proteomes" id="UP000326532">
    <property type="component" value="Unassembled WGS sequence"/>
</dbReference>
<proteinExistence type="predicted"/>
<sequence>MNGNLPEPVFWKPSGLIDMESDEPCMTSNRRFFVIFFCFLFFFETSRESTVIAASSHPGEEVKSTARISPFSS</sequence>
<name>A0A5N6DQ78_ASPPA</name>
<accession>A0A5N6DQ78</accession>
<dbReference type="AlphaFoldDB" id="A0A5N6DQ78"/>
<evidence type="ECO:0000313" key="1">
    <source>
        <dbReference type="EMBL" id="KAB8207265.1"/>
    </source>
</evidence>
<protein>
    <submittedName>
        <fullName evidence="1">Uncharacterized protein</fullName>
    </submittedName>
</protein>
<dbReference type="VEuPathDB" id="FungiDB:BDV34DRAFT_192526"/>
<reference evidence="1 2" key="1">
    <citation type="submission" date="2019-04" db="EMBL/GenBank/DDBJ databases">
        <title>Fungal friends and foes A comparative genomics study of 23 Aspergillus species from section Flavi.</title>
        <authorList>
            <consortium name="DOE Joint Genome Institute"/>
            <person name="Kjaerbolling I."/>
            <person name="Vesth T.C."/>
            <person name="Frisvad J.C."/>
            <person name="Nybo J.L."/>
            <person name="Theobald S."/>
            <person name="Kildgaard S."/>
            <person name="Petersen T.I."/>
            <person name="Kuo A."/>
            <person name="Sato A."/>
            <person name="Lyhne E.K."/>
            <person name="Kogle M.E."/>
            <person name="Wiebenga A."/>
            <person name="Kun R.S."/>
            <person name="Lubbers R.J."/>
            <person name="Makela M.R."/>
            <person name="Barry K."/>
            <person name="Chovatia M."/>
            <person name="Clum A."/>
            <person name="Daum C."/>
            <person name="Haridas S."/>
            <person name="He G."/>
            <person name="LaButti K."/>
            <person name="Lipzen A."/>
            <person name="Mondo S."/>
            <person name="Pangilinan J."/>
            <person name="Riley R."/>
            <person name="Salamov A."/>
            <person name="Simmons B.A."/>
            <person name="Magnuson J.K."/>
            <person name="Henrissat B."/>
            <person name="Mortensen U.H."/>
            <person name="Larsen T.O."/>
            <person name="De vries R.P."/>
            <person name="Grigoriev I.V."/>
            <person name="Machida M."/>
            <person name="Baker S.E."/>
            <person name="Andersen M.R."/>
        </authorList>
    </citation>
    <scope>NUCLEOTIDE SEQUENCE [LARGE SCALE GENOMIC DNA]</scope>
    <source>
        <strain evidence="1 2">CBS 117618</strain>
    </source>
</reference>
<evidence type="ECO:0000313" key="2">
    <source>
        <dbReference type="Proteomes" id="UP000326532"/>
    </source>
</evidence>
<dbReference type="EMBL" id="ML734958">
    <property type="protein sequence ID" value="KAB8207265.1"/>
    <property type="molecule type" value="Genomic_DNA"/>
</dbReference>
<gene>
    <name evidence="1" type="ORF">BDV34DRAFT_192526</name>
</gene>